<feature type="compositionally biased region" description="Polar residues" evidence="1">
    <location>
        <begin position="246"/>
        <end position="257"/>
    </location>
</feature>
<feature type="compositionally biased region" description="Polar residues" evidence="1">
    <location>
        <begin position="341"/>
        <end position="362"/>
    </location>
</feature>
<protein>
    <submittedName>
        <fullName evidence="2">Uncharacterized protein</fullName>
    </submittedName>
</protein>
<reference evidence="2" key="1">
    <citation type="submission" date="2021-01" db="EMBL/GenBank/DDBJ databases">
        <authorList>
            <person name="Kaushik A."/>
        </authorList>
    </citation>
    <scope>NUCLEOTIDE SEQUENCE</scope>
    <source>
        <strain evidence="2">Type strain: AG8-Rh-89/</strain>
    </source>
</reference>
<feature type="compositionally biased region" description="Polar residues" evidence="1">
    <location>
        <begin position="117"/>
        <end position="134"/>
    </location>
</feature>
<organism evidence="2 3">
    <name type="scientific">Rhizoctonia solani</name>
    <dbReference type="NCBI Taxonomy" id="456999"/>
    <lineage>
        <taxon>Eukaryota</taxon>
        <taxon>Fungi</taxon>
        <taxon>Dikarya</taxon>
        <taxon>Basidiomycota</taxon>
        <taxon>Agaricomycotina</taxon>
        <taxon>Agaricomycetes</taxon>
        <taxon>Cantharellales</taxon>
        <taxon>Ceratobasidiaceae</taxon>
        <taxon>Rhizoctonia</taxon>
    </lineage>
</organism>
<feature type="compositionally biased region" description="Acidic residues" evidence="1">
    <location>
        <begin position="18"/>
        <end position="32"/>
    </location>
</feature>
<feature type="compositionally biased region" description="Basic and acidic residues" evidence="1">
    <location>
        <begin position="371"/>
        <end position="385"/>
    </location>
</feature>
<feature type="compositionally biased region" description="Low complexity" evidence="1">
    <location>
        <begin position="89"/>
        <end position="98"/>
    </location>
</feature>
<proteinExistence type="predicted"/>
<evidence type="ECO:0000313" key="2">
    <source>
        <dbReference type="EMBL" id="CAE6485894.1"/>
    </source>
</evidence>
<comment type="caution">
    <text evidence="2">The sequence shown here is derived from an EMBL/GenBank/DDBJ whole genome shotgun (WGS) entry which is preliminary data.</text>
</comment>
<feature type="compositionally biased region" description="Basic and acidic residues" evidence="1">
    <location>
        <begin position="177"/>
        <end position="186"/>
    </location>
</feature>
<evidence type="ECO:0000313" key="3">
    <source>
        <dbReference type="Proteomes" id="UP000663850"/>
    </source>
</evidence>
<feature type="compositionally biased region" description="Low complexity" evidence="1">
    <location>
        <begin position="135"/>
        <end position="149"/>
    </location>
</feature>
<feature type="compositionally biased region" description="Polar residues" evidence="1">
    <location>
        <begin position="46"/>
        <end position="57"/>
    </location>
</feature>
<accession>A0A8H3CHI8</accession>
<dbReference type="EMBL" id="CAJMWZ010004173">
    <property type="protein sequence ID" value="CAE6485894.1"/>
    <property type="molecule type" value="Genomic_DNA"/>
</dbReference>
<feature type="non-terminal residue" evidence="2">
    <location>
        <position position="1"/>
    </location>
</feature>
<feature type="region of interest" description="Disordered" evidence="1">
    <location>
        <begin position="1"/>
        <end position="468"/>
    </location>
</feature>
<sequence>MRRGSGYIGATQRRGGLDDIDTSDYSQDDEDQLPSTRHGPPGYRESYTTTTMYTRPSSGDKPSGIPRPGGQILRPPSAMKAPRGRPYNSTSSTDSSTTNENLPPVPQIPHTRARSGTPGTRNDSYNTPTDYQPNRPQSSLSRRASSISRPRSRTHSRSGYMDAEDPPPLPGSNSDSDSARVMEKSSKRASWAKDRRRFANATPNSITDGFEGESELLLVGNGDSRYDQPPTPVAAGRRSSLKPPSHSRNSITPTNTAPAIPSRIPSVPAKPARNVTKNRPSLERDTGSKHTSRANSSVGDNGTEDLKTPQVLFRREPSKIRTSHASRTTDTLRSEPVKQITVRSSSASGATVRTPNRVSSVQPRIVSDEATGQREHVAISSRHDAQLPVSPFAQPGVATGNRTPRQDGTEGIKQPETISSPVETMLIGAAPTPQANKPPDSRRVSTPIRPTREGSTYVPPTPATSSVL</sequence>
<gene>
    <name evidence="2" type="ORF">RDB_LOCUS79615</name>
</gene>
<dbReference type="AlphaFoldDB" id="A0A8H3CHI8"/>
<evidence type="ECO:0000256" key="1">
    <source>
        <dbReference type="SAM" id="MobiDB-lite"/>
    </source>
</evidence>
<name>A0A8H3CHI8_9AGAM</name>
<dbReference type="Proteomes" id="UP000663850">
    <property type="component" value="Unassembled WGS sequence"/>
</dbReference>